<dbReference type="EMBL" id="CP124734">
    <property type="protein sequence ID" value="WHA43226.1"/>
    <property type="molecule type" value="Genomic_DNA"/>
</dbReference>
<accession>A0AAF0KFM3</accession>
<evidence type="ECO:0000313" key="1">
    <source>
        <dbReference type="EMBL" id="WHA43226.1"/>
    </source>
</evidence>
<reference evidence="1" key="1">
    <citation type="submission" date="2023-05" db="EMBL/GenBank/DDBJ databases">
        <title>Complete genome sequence of Agrobacterium larrymoorei CFBP5477.</title>
        <authorList>
            <person name="Yen H.-C."/>
            <person name="Chou L."/>
            <person name="Lin Y.-C."/>
            <person name="Lai E.-M."/>
            <person name="Kuo C.-H."/>
        </authorList>
    </citation>
    <scope>NUCLEOTIDE SEQUENCE</scope>
    <source>
        <strain evidence="1">CFBP5477</strain>
    </source>
</reference>
<dbReference type="InterPro" id="IPR019650">
    <property type="entry name" value="DUF2513"/>
</dbReference>
<proteinExistence type="predicted"/>
<gene>
    <name evidence="1" type="ORF">CFBP5477_018430</name>
</gene>
<name>A0AAF0KFM3_9HYPH</name>
<dbReference type="RefSeq" id="WP_137395177.1">
    <property type="nucleotide sequence ID" value="NZ_CP124734.1"/>
</dbReference>
<dbReference type="AlphaFoldDB" id="A0AAF0KFM3"/>
<dbReference type="Pfam" id="PF10711">
    <property type="entry name" value="DUF2513"/>
    <property type="match status" value="1"/>
</dbReference>
<protein>
    <submittedName>
        <fullName evidence="1">DUF2513 domain-containing protein</fullName>
    </submittedName>
</protein>
<dbReference type="Proteomes" id="UP000298664">
    <property type="component" value="Chromosome Linear"/>
</dbReference>
<organism evidence="1 2">
    <name type="scientific">Agrobacterium larrymoorei</name>
    <dbReference type="NCBI Taxonomy" id="160699"/>
    <lineage>
        <taxon>Bacteria</taxon>
        <taxon>Pseudomonadati</taxon>
        <taxon>Pseudomonadota</taxon>
        <taxon>Alphaproteobacteria</taxon>
        <taxon>Hyphomicrobiales</taxon>
        <taxon>Rhizobiaceae</taxon>
        <taxon>Rhizobium/Agrobacterium group</taxon>
        <taxon>Agrobacterium</taxon>
    </lineage>
</organism>
<sequence>MKRDLDLIRTLLLRLEDTDVPAGHLTRLGPNELQIDGYSGEEIAYHIQLLKSAGFVCELRSKPLRYGLNYSGLSWQGHEFLDSVRDDYVWRKTRKAVTLAGGFTFDLVIDVAKEILKGKLKSIIDSAVL</sequence>
<evidence type="ECO:0000313" key="2">
    <source>
        <dbReference type="Proteomes" id="UP000298664"/>
    </source>
</evidence>